<name>A0ABR0K0X7_9EURO</name>
<comment type="caution">
    <text evidence="2">The sequence shown here is derived from an EMBL/GenBank/DDBJ whole genome shotgun (WGS) entry which is preliminary data.</text>
</comment>
<dbReference type="EMBL" id="JAVRRG010000140">
    <property type="protein sequence ID" value="KAK5081117.1"/>
    <property type="molecule type" value="Genomic_DNA"/>
</dbReference>
<gene>
    <name evidence="2" type="ORF">LTR24_008282</name>
</gene>
<evidence type="ECO:0000313" key="2">
    <source>
        <dbReference type="EMBL" id="KAK5081117.1"/>
    </source>
</evidence>
<organism evidence="2 3">
    <name type="scientific">Lithohypha guttulata</name>
    <dbReference type="NCBI Taxonomy" id="1690604"/>
    <lineage>
        <taxon>Eukaryota</taxon>
        <taxon>Fungi</taxon>
        <taxon>Dikarya</taxon>
        <taxon>Ascomycota</taxon>
        <taxon>Pezizomycotina</taxon>
        <taxon>Eurotiomycetes</taxon>
        <taxon>Chaetothyriomycetidae</taxon>
        <taxon>Chaetothyriales</taxon>
        <taxon>Trichomeriaceae</taxon>
        <taxon>Lithohypha</taxon>
    </lineage>
</organism>
<evidence type="ECO:0000313" key="3">
    <source>
        <dbReference type="Proteomes" id="UP001345013"/>
    </source>
</evidence>
<evidence type="ECO:0000256" key="1">
    <source>
        <dbReference type="SAM" id="MobiDB-lite"/>
    </source>
</evidence>
<protein>
    <submittedName>
        <fullName evidence="2">Uncharacterized protein</fullName>
    </submittedName>
</protein>
<accession>A0ABR0K0X7</accession>
<proteinExistence type="predicted"/>
<dbReference type="Proteomes" id="UP001345013">
    <property type="component" value="Unassembled WGS sequence"/>
</dbReference>
<keyword evidence="3" id="KW-1185">Reference proteome</keyword>
<sequence length="435" mass="49073">MAVFSQAIRRFLYGGHDEPVERKPYDRYKSLSSSQLKDDARLQKDVFMLTIELLALKQDIDDAEEERERIGGVLLPHRKRLQVLVERYQHMKTFFVSQDEEDNVELAVARINRLESGIEEIDQRLSTSAEAISQLRSVHDGIIRKMMKRTKMRSVRGRRPSGLDDQPLITERMIRRNSLEVIENQAAEVEDYIETEATEQLLNDGEDNDDARSFTSEDAERQEKVELMKRLGQLKSQRTDLEEDPTAATFAADAIQTLTRQINDLGDEIAIRGTPCVEGSIIFQDEFDDCDSHAEQVSAVHIQDDVNNASDVAAGPSQEAILECAGPGLFNGVLDIEAPENMSQSGDEKIETDAKKAERMQRMIKRVAVWASQLEAGDEQLRCSSDKDIPDAKFEGVDQLQSIMVGESDSVYHEDSSDYADPDVQEAHPRGLVTK</sequence>
<feature type="region of interest" description="Disordered" evidence="1">
    <location>
        <begin position="406"/>
        <end position="435"/>
    </location>
</feature>
<reference evidence="2 3" key="1">
    <citation type="submission" date="2023-08" db="EMBL/GenBank/DDBJ databases">
        <title>Black Yeasts Isolated from many extreme environments.</title>
        <authorList>
            <person name="Coleine C."/>
            <person name="Stajich J.E."/>
            <person name="Selbmann L."/>
        </authorList>
    </citation>
    <scope>NUCLEOTIDE SEQUENCE [LARGE SCALE GENOMIC DNA]</scope>
    <source>
        <strain evidence="2 3">CCFEE 5885</strain>
    </source>
</reference>